<feature type="domain" description="DUF7808" evidence="1">
    <location>
        <begin position="22"/>
        <end position="141"/>
    </location>
</feature>
<dbReference type="PANTHER" id="PTHR34493:SF6">
    <property type="entry name" value="DUF4789 DOMAIN-CONTAINING PROTEIN-RELATED"/>
    <property type="match status" value="1"/>
</dbReference>
<keyword evidence="3" id="KW-1185">Reference proteome</keyword>
<gene>
    <name evidence="2" type="ORF">CAMP_LOCUS14349</name>
</gene>
<sequence length="168" mass="19351">MLVFLTFLVMAGAQEEFLWNRWEERTVDCISSPQKDTCTLLAPTAKTPIDLSTYKCRREPMPQSSWNTLAVNSTTRIACPLKCPPNFDLSVLQKKPYVNKNCQKYYTYGKYRDEKENDWYIWMTEPCVAAISTHCRFNDVKTHDGSAGKLELTSHTKPSEQRKVVVVS</sequence>
<dbReference type="AlphaFoldDB" id="A0A9P1IUY4"/>
<dbReference type="Pfam" id="PF25096">
    <property type="entry name" value="DUF7808"/>
    <property type="match status" value="1"/>
</dbReference>
<dbReference type="OrthoDB" id="5837780at2759"/>
<comment type="caution">
    <text evidence="2">The sequence shown here is derived from an EMBL/GenBank/DDBJ whole genome shotgun (WGS) entry which is preliminary data.</text>
</comment>
<name>A0A9P1IUY4_9PELO</name>
<evidence type="ECO:0000259" key="1">
    <source>
        <dbReference type="Pfam" id="PF25096"/>
    </source>
</evidence>
<dbReference type="InterPro" id="IPR056710">
    <property type="entry name" value="DUF7808"/>
</dbReference>
<proteinExistence type="predicted"/>
<dbReference type="Proteomes" id="UP001152747">
    <property type="component" value="Unassembled WGS sequence"/>
</dbReference>
<evidence type="ECO:0000313" key="3">
    <source>
        <dbReference type="Proteomes" id="UP001152747"/>
    </source>
</evidence>
<organism evidence="2 3">
    <name type="scientific">Caenorhabditis angaria</name>
    <dbReference type="NCBI Taxonomy" id="860376"/>
    <lineage>
        <taxon>Eukaryota</taxon>
        <taxon>Metazoa</taxon>
        <taxon>Ecdysozoa</taxon>
        <taxon>Nematoda</taxon>
        <taxon>Chromadorea</taxon>
        <taxon>Rhabditida</taxon>
        <taxon>Rhabditina</taxon>
        <taxon>Rhabditomorpha</taxon>
        <taxon>Rhabditoidea</taxon>
        <taxon>Rhabditidae</taxon>
        <taxon>Peloderinae</taxon>
        <taxon>Caenorhabditis</taxon>
    </lineage>
</organism>
<dbReference type="EMBL" id="CANHGI010000005">
    <property type="protein sequence ID" value="CAI5451712.1"/>
    <property type="molecule type" value="Genomic_DNA"/>
</dbReference>
<reference evidence="2" key="1">
    <citation type="submission" date="2022-11" db="EMBL/GenBank/DDBJ databases">
        <authorList>
            <person name="Kikuchi T."/>
        </authorList>
    </citation>
    <scope>NUCLEOTIDE SEQUENCE</scope>
    <source>
        <strain evidence="2">PS1010</strain>
    </source>
</reference>
<protein>
    <recommendedName>
        <fullName evidence="1">DUF7808 domain-containing protein</fullName>
    </recommendedName>
</protein>
<accession>A0A9P1IUY4</accession>
<evidence type="ECO:0000313" key="2">
    <source>
        <dbReference type="EMBL" id="CAI5451712.1"/>
    </source>
</evidence>
<dbReference type="PANTHER" id="PTHR34493">
    <property type="entry name" value="PROTEIN CBG13422-RELATED"/>
    <property type="match status" value="1"/>
</dbReference>